<evidence type="ECO:0000256" key="1">
    <source>
        <dbReference type="ARBA" id="ARBA00022729"/>
    </source>
</evidence>
<dbReference type="NCBIfam" id="TIGR03302">
    <property type="entry name" value="OM_YfiO"/>
    <property type="match status" value="1"/>
</dbReference>
<evidence type="ECO:0000259" key="5">
    <source>
        <dbReference type="Pfam" id="PF13525"/>
    </source>
</evidence>
<evidence type="ECO:0000256" key="4">
    <source>
        <dbReference type="SAM" id="SignalP"/>
    </source>
</evidence>
<name>A0A271J257_9BACT</name>
<dbReference type="Gene3D" id="1.25.40.10">
    <property type="entry name" value="Tetratricopeptide repeat domain"/>
    <property type="match status" value="1"/>
</dbReference>
<dbReference type="SUPFAM" id="SSF48452">
    <property type="entry name" value="TPR-like"/>
    <property type="match status" value="1"/>
</dbReference>
<dbReference type="Proteomes" id="UP000216339">
    <property type="component" value="Unassembled WGS sequence"/>
</dbReference>
<keyword evidence="1 4" id="KW-0732">Signal</keyword>
<dbReference type="InterPro" id="IPR011990">
    <property type="entry name" value="TPR-like_helical_dom_sf"/>
</dbReference>
<comment type="caution">
    <text evidence="6">The sequence shown here is derived from an EMBL/GenBank/DDBJ whole genome shotgun (WGS) entry which is preliminary data.</text>
</comment>
<dbReference type="RefSeq" id="WP_179299652.1">
    <property type="nucleotide sequence ID" value="NZ_MQWD01000001.1"/>
</dbReference>
<accession>A0A271J257</accession>
<keyword evidence="7" id="KW-1185">Reference proteome</keyword>
<dbReference type="InterPro" id="IPR017689">
    <property type="entry name" value="BamD"/>
</dbReference>
<protein>
    <recommendedName>
        <fullName evidence="5">Outer membrane lipoprotein BamD-like domain-containing protein</fullName>
    </recommendedName>
</protein>
<keyword evidence="2" id="KW-0472">Membrane</keyword>
<organism evidence="6 7">
    <name type="scientific">Rubrivirga marina</name>
    <dbReference type="NCBI Taxonomy" id="1196024"/>
    <lineage>
        <taxon>Bacteria</taxon>
        <taxon>Pseudomonadati</taxon>
        <taxon>Rhodothermota</taxon>
        <taxon>Rhodothermia</taxon>
        <taxon>Rhodothermales</taxon>
        <taxon>Rubricoccaceae</taxon>
        <taxon>Rubrivirga</taxon>
    </lineage>
</organism>
<keyword evidence="3" id="KW-0998">Cell outer membrane</keyword>
<dbReference type="Pfam" id="PF13525">
    <property type="entry name" value="YfiO"/>
    <property type="match status" value="1"/>
</dbReference>
<feature type="signal peptide" evidence="4">
    <location>
        <begin position="1"/>
        <end position="20"/>
    </location>
</feature>
<evidence type="ECO:0000256" key="3">
    <source>
        <dbReference type="ARBA" id="ARBA00023237"/>
    </source>
</evidence>
<gene>
    <name evidence="6" type="ORF">BSZ37_14330</name>
</gene>
<proteinExistence type="predicted"/>
<dbReference type="PROSITE" id="PS51257">
    <property type="entry name" value="PROKAR_LIPOPROTEIN"/>
    <property type="match status" value="1"/>
</dbReference>
<reference evidence="6 7" key="1">
    <citation type="submission" date="2016-11" db="EMBL/GenBank/DDBJ databases">
        <title>Study of marine rhodopsin-containing bacteria.</title>
        <authorList>
            <person name="Yoshizawa S."/>
            <person name="Kumagai Y."/>
            <person name="Kogure K."/>
        </authorList>
    </citation>
    <scope>NUCLEOTIDE SEQUENCE [LARGE SCALE GENOMIC DNA]</scope>
    <source>
        <strain evidence="6 7">SAORIC-28</strain>
    </source>
</reference>
<feature type="chain" id="PRO_5013284059" description="Outer membrane lipoprotein BamD-like domain-containing protein" evidence="4">
    <location>
        <begin position="21"/>
        <end position="269"/>
    </location>
</feature>
<evidence type="ECO:0000256" key="2">
    <source>
        <dbReference type="ARBA" id="ARBA00023136"/>
    </source>
</evidence>
<evidence type="ECO:0000313" key="6">
    <source>
        <dbReference type="EMBL" id="PAP77533.1"/>
    </source>
</evidence>
<evidence type="ECO:0000313" key="7">
    <source>
        <dbReference type="Proteomes" id="UP000216339"/>
    </source>
</evidence>
<dbReference type="EMBL" id="MQWD01000001">
    <property type="protein sequence ID" value="PAP77533.1"/>
    <property type="molecule type" value="Genomic_DNA"/>
</dbReference>
<sequence>MPIRSGLLALAVFAAAGCGAGPTTFGSAQEAYDRGVEEAADGDYGRAIEHLRAALDFGRTSELADDAQLALARAYAADGQYLLAGSEFTRFIEFYRTDPRVEQAAFERIQAYAELSPRYELDQTDTRQALSYIRIYVQQYPESPNVPAAEAIAAELREKLAHKMYDAGRLYERREYYEAAVIAYRDVLNEYPASVYADDALLGALRAQVTYADNSIAARQLARYRSALDLYDQLTTLFPQSPTLEEAQGLYDRAYAGWRAAGGEQTASE</sequence>
<dbReference type="AlphaFoldDB" id="A0A271J257"/>
<feature type="domain" description="Outer membrane lipoprotein BamD-like" evidence="5">
    <location>
        <begin position="27"/>
        <end position="205"/>
    </location>
</feature>
<dbReference type="InterPro" id="IPR039565">
    <property type="entry name" value="BamD-like"/>
</dbReference>